<keyword evidence="1" id="KW-0472">Membrane</keyword>
<keyword evidence="1" id="KW-1133">Transmembrane helix</keyword>
<gene>
    <name evidence="2" type="ORF">Nepgr_012701</name>
</gene>
<feature type="transmembrane region" description="Helical" evidence="1">
    <location>
        <begin position="32"/>
        <end position="51"/>
    </location>
</feature>
<dbReference type="AlphaFoldDB" id="A0AAD3XNL2"/>
<sequence>MENWWEKKGTDNLRFALNFITMSKYAPKLTLTGFYFLLAVVGATGKTLEIFKLRKNNALRRENAAWEALKTLTPNAPISPKLRINRIRNPKTKPCEKRFVVLQGWPPLLQYDQLMGQIRVSLKHDWPG</sequence>
<proteinExistence type="predicted"/>
<dbReference type="EMBL" id="BSYO01000010">
    <property type="protein sequence ID" value="GMH10860.1"/>
    <property type="molecule type" value="Genomic_DNA"/>
</dbReference>
<keyword evidence="1" id="KW-0812">Transmembrane</keyword>
<organism evidence="2 3">
    <name type="scientific">Nepenthes gracilis</name>
    <name type="common">Slender pitcher plant</name>
    <dbReference type="NCBI Taxonomy" id="150966"/>
    <lineage>
        <taxon>Eukaryota</taxon>
        <taxon>Viridiplantae</taxon>
        <taxon>Streptophyta</taxon>
        <taxon>Embryophyta</taxon>
        <taxon>Tracheophyta</taxon>
        <taxon>Spermatophyta</taxon>
        <taxon>Magnoliopsida</taxon>
        <taxon>eudicotyledons</taxon>
        <taxon>Gunneridae</taxon>
        <taxon>Pentapetalae</taxon>
        <taxon>Caryophyllales</taxon>
        <taxon>Nepenthaceae</taxon>
        <taxon>Nepenthes</taxon>
    </lineage>
</organism>
<comment type="caution">
    <text evidence="2">The sequence shown here is derived from an EMBL/GenBank/DDBJ whole genome shotgun (WGS) entry which is preliminary data.</text>
</comment>
<reference evidence="2" key="1">
    <citation type="submission" date="2023-05" db="EMBL/GenBank/DDBJ databases">
        <title>Nepenthes gracilis genome sequencing.</title>
        <authorList>
            <person name="Fukushima K."/>
        </authorList>
    </citation>
    <scope>NUCLEOTIDE SEQUENCE</scope>
    <source>
        <strain evidence="2">SING2019-196</strain>
    </source>
</reference>
<protein>
    <submittedName>
        <fullName evidence="2">Uncharacterized protein</fullName>
    </submittedName>
</protein>
<dbReference type="Proteomes" id="UP001279734">
    <property type="component" value="Unassembled WGS sequence"/>
</dbReference>
<evidence type="ECO:0000313" key="2">
    <source>
        <dbReference type="EMBL" id="GMH10860.1"/>
    </source>
</evidence>
<accession>A0AAD3XNL2</accession>
<keyword evidence="3" id="KW-1185">Reference proteome</keyword>
<evidence type="ECO:0000256" key="1">
    <source>
        <dbReference type="SAM" id="Phobius"/>
    </source>
</evidence>
<evidence type="ECO:0000313" key="3">
    <source>
        <dbReference type="Proteomes" id="UP001279734"/>
    </source>
</evidence>
<name>A0AAD3XNL2_NEPGR</name>